<protein>
    <submittedName>
        <fullName evidence="2">Uncharacterized protein</fullName>
    </submittedName>
</protein>
<gene>
    <name evidence="2" type="ORF">KAOT1_02049</name>
</gene>
<dbReference type="AlphaFoldDB" id="A9E6S5"/>
<evidence type="ECO:0000313" key="2">
    <source>
        <dbReference type="EMBL" id="EDP95079.1"/>
    </source>
</evidence>
<keyword evidence="1" id="KW-0175">Coiled coil</keyword>
<keyword evidence="3" id="KW-1185">Reference proteome</keyword>
<proteinExistence type="predicted"/>
<dbReference type="STRING" id="391587.KAOT1_02049"/>
<evidence type="ECO:0000313" key="3">
    <source>
        <dbReference type="Proteomes" id="UP000002945"/>
    </source>
</evidence>
<comment type="caution">
    <text evidence="2">The sequence shown here is derived from an EMBL/GenBank/DDBJ whole genome shotgun (WGS) entry which is preliminary data.</text>
</comment>
<dbReference type="HOGENOM" id="CLU_828974_0_0_10"/>
<dbReference type="EMBL" id="ABIB01000011">
    <property type="protein sequence ID" value="EDP95079.1"/>
    <property type="molecule type" value="Genomic_DNA"/>
</dbReference>
<dbReference type="OrthoDB" id="7057407at2"/>
<reference evidence="2 3" key="1">
    <citation type="journal article" date="2011" name="J. Bacteriol.">
        <title>Genome sequence of the algicidal bacterium Kordia algicida OT-1.</title>
        <authorList>
            <person name="Lee H.S."/>
            <person name="Kang S.G."/>
            <person name="Kwon K.K."/>
            <person name="Lee J.H."/>
            <person name="Kim S.J."/>
        </authorList>
    </citation>
    <scope>NUCLEOTIDE SEQUENCE [LARGE SCALE GENOMIC DNA]</scope>
    <source>
        <strain evidence="2 3">OT-1</strain>
    </source>
</reference>
<sequence length="373" mass="43363">MQDNKRINIEWVLLNALRGILKIATRGNNNKTTYKKVQEVGSKLSPDILGENNSILYRNNKSMTAKAFLQKARLQSYLEEKEISAVKLITEEIDSIEILIKKKFDNSPNKELKARLTRLKNAKKELSSSNDDTRKTFAVIEESSQVKRSEYTLINRDSFKVDRNVKPLYRGDITVDYYLSNGNILRIRSLHPDKLEHITGADIIYECHDQDTKKISLAFLQYKIWRNKKLYLKDDRLQKQISKITNNTCNKGICKCKTNDEAYRFPFCSGFLRPTDEIQDPNAYFISTGYHLPICLIEKATRKGMYDGEYISQESIKKHSVSSQLFEELFNNKKIGSKSMTPEELNQFYSEINVDELNDTVIIYAQEINKYQQ</sequence>
<dbReference type="eggNOG" id="ENOG502ZAYF">
    <property type="taxonomic scope" value="Bacteria"/>
</dbReference>
<feature type="coiled-coil region" evidence="1">
    <location>
        <begin position="109"/>
        <end position="136"/>
    </location>
</feature>
<evidence type="ECO:0000256" key="1">
    <source>
        <dbReference type="SAM" id="Coils"/>
    </source>
</evidence>
<accession>A9E6S5</accession>
<name>A9E6S5_9FLAO</name>
<dbReference type="RefSeq" id="WP_007092985.1">
    <property type="nucleotide sequence ID" value="NZ_CP142125.1"/>
</dbReference>
<dbReference type="Proteomes" id="UP000002945">
    <property type="component" value="Unassembled WGS sequence"/>
</dbReference>
<organism evidence="2 3">
    <name type="scientific">Kordia algicida OT-1</name>
    <dbReference type="NCBI Taxonomy" id="391587"/>
    <lineage>
        <taxon>Bacteria</taxon>
        <taxon>Pseudomonadati</taxon>
        <taxon>Bacteroidota</taxon>
        <taxon>Flavobacteriia</taxon>
        <taxon>Flavobacteriales</taxon>
        <taxon>Flavobacteriaceae</taxon>
        <taxon>Kordia</taxon>
    </lineage>
</organism>